<proteinExistence type="predicted"/>
<sequence>MHVFHRARHHVQRCIIESDEKHNHDTNDAQGMLIPTEWLHMLLILVEIAALRIVWSLPLGHSNQDDTNEASDDSDALNGQKLLVIAIESEDSRPESLGVLQDSHDAQREQ</sequence>
<organism evidence="1">
    <name type="scientific">Favella ehrenbergii</name>
    <dbReference type="NCBI Taxonomy" id="182087"/>
    <lineage>
        <taxon>Eukaryota</taxon>
        <taxon>Sar</taxon>
        <taxon>Alveolata</taxon>
        <taxon>Ciliophora</taxon>
        <taxon>Intramacronucleata</taxon>
        <taxon>Spirotrichea</taxon>
        <taxon>Choreotrichia</taxon>
        <taxon>Tintinnida</taxon>
        <taxon>Xystonellidae</taxon>
        <taxon>Favella</taxon>
    </lineage>
</organism>
<reference evidence="1" key="1">
    <citation type="submission" date="2021-01" db="EMBL/GenBank/DDBJ databases">
        <authorList>
            <person name="Corre E."/>
            <person name="Pelletier E."/>
            <person name="Niang G."/>
            <person name="Scheremetjew M."/>
            <person name="Finn R."/>
            <person name="Kale V."/>
            <person name="Holt S."/>
            <person name="Cochrane G."/>
            <person name="Meng A."/>
            <person name="Brown T."/>
            <person name="Cohen L."/>
        </authorList>
    </citation>
    <scope>NUCLEOTIDE SEQUENCE</scope>
    <source>
        <strain evidence="1">Fehren 1</strain>
    </source>
</reference>
<gene>
    <name evidence="1" type="ORF">FEHR0123_LOCUS11223</name>
</gene>
<name>A0A7S3MRB1_9SPIT</name>
<evidence type="ECO:0000313" key="1">
    <source>
        <dbReference type="EMBL" id="CAE0316246.1"/>
    </source>
</evidence>
<protein>
    <submittedName>
        <fullName evidence="1">Uncharacterized protein</fullName>
    </submittedName>
</protein>
<accession>A0A7S3MRB1</accession>
<dbReference type="AlphaFoldDB" id="A0A7S3MRB1"/>
<dbReference type="EMBL" id="HBIE01036789">
    <property type="protein sequence ID" value="CAE0316246.1"/>
    <property type="molecule type" value="Transcribed_RNA"/>
</dbReference>